<dbReference type="InterPro" id="IPR036866">
    <property type="entry name" value="RibonucZ/Hydroxyglut_hydro"/>
</dbReference>
<gene>
    <name evidence="2" type="ORF">SE18_16020</name>
</gene>
<dbReference type="EMBL" id="LGKP01000025">
    <property type="protein sequence ID" value="KPL85198.1"/>
    <property type="molecule type" value="Genomic_DNA"/>
</dbReference>
<keyword evidence="1" id="KW-0812">Transmembrane</keyword>
<dbReference type="Proteomes" id="UP000050277">
    <property type="component" value="Unassembled WGS sequence"/>
</dbReference>
<feature type="transmembrane region" description="Helical" evidence="1">
    <location>
        <begin position="17"/>
        <end position="36"/>
    </location>
</feature>
<dbReference type="OrthoDB" id="148282at2"/>
<sequence length="278" mass="31080">MKQLWQRWQQLASWQHWLARIIGLSGIVVAWQAWLYRGDGNLHLFVPAIAGNSVLVQTPNAKQIVIDGSTDPVVIMALMGERLPFWQRQIDLLVLTSSEPEQLSGALALARSYQIGILLAPAFEHDPVAAELAQALKQQRSRVIFIESGQTLTIDHVQVTVLAAPQAQSQAIIKLSFGSWHSLIGLNPSDRVAKQLPVAQLQCQLLIWPWSRGDDRSLANSCGAQALIYSQGQPEQQDPRSYFARGSQERRLLHEKLDGSVHIRSDGQRMWLQTHAQP</sequence>
<protein>
    <recommendedName>
        <fullName evidence="4">Metallo-beta-lactamase domain-containing protein</fullName>
    </recommendedName>
</protein>
<keyword evidence="3" id="KW-1185">Reference proteome</keyword>
<dbReference type="Gene3D" id="3.60.15.10">
    <property type="entry name" value="Ribonuclease Z/Hydroxyacylglutathione hydrolase-like"/>
    <property type="match status" value="1"/>
</dbReference>
<proteinExistence type="predicted"/>
<dbReference type="RefSeq" id="WP_054535473.1">
    <property type="nucleotide sequence ID" value="NZ_LGKP01000025.1"/>
</dbReference>
<evidence type="ECO:0000313" key="2">
    <source>
        <dbReference type="EMBL" id="KPL85198.1"/>
    </source>
</evidence>
<comment type="caution">
    <text evidence="2">The sequence shown here is derived from an EMBL/GenBank/DDBJ whole genome shotgun (WGS) entry which is preliminary data.</text>
</comment>
<dbReference type="AlphaFoldDB" id="A0A0P6XRJ9"/>
<reference evidence="2 3" key="1">
    <citation type="submission" date="2015-07" db="EMBL/GenBank/DDBJ databases">
        <title>Whole genome sequence of Herpetosiphon geysericola DSM 7119.</title>
        <authorList>
            <person name="Hemp J."/>
            <person name="Ward L.M."/>
            <person name="Pace L.A."/>
            <person name="Fischer W.W."/>
        </authorList>
    </citation>
    <scope>NUCLEOTIDE SEQUENCE [LARGE SCALE GENOMIC DNA]</scope>
    <source>
        <strain evidence="2 3">DSM 7119</strain>
    </source>
</reference>
<evidence type="ECO:0000313" key="3">
    <source>
        <dbReference type="Proteomes" id="UP000050277"/>
    </source>
</evidence>
<keyword evidence="1" id="KW-0472">Membrane</keyword>
<evidence type="ECO:0000256" key="1">
    <source>
        <dbReference type="SAM" id="Phobius"/>
    </source>
</evidence>
<accession>A0A0P6XRJ9</accession>
<keyword evidence="1" id="KW-1133">Transmembrane helix</keyword>
<dbReference type="SUPFAM" id="SSF56281">
    <property type="entry name" value="Metallo-hydrolase/oxidoreductase"/>
    <property type="match status" value="1"/>
</dbReference>
<organism evidence="2 3">
    <name type="scientific">Herpetosiphon geysericola</name>
    <dbReference type="NCBI Taxonomy" id="70996"/>
    <lineage>
        <taxon>Bacteria</taxon>
        <taxon>Bacillati</taxon>
        <taxon>Chloroflexota</taxon>
        <taxon>Chloroflexia</taxon>
        <taxon>Herpetosiphonales</taxon>
        <taxon>Herpetosiphonaceae</taxon>
        <taxon>Herpetosiphon</taxon>
    </lineage>
</organism>
<name>A0A0P6XRJ9_9CHLR</name>
<dbReference type="STRING" id="70996.SE18_16020"/>
<evidence type="ECO:0008006" key="4">
    <source>
        <dbReference type="Google" id="ProtNLM"/>
    </source>
</evidence>